<feature type="domain" description="C2H2-type" evidence="10">
    <location>
        <begin position="320"/>
        <end position="347"/>
    </location>
</feature>
<evidence type="ECO:0000259" key="11">
    <source>
        <dbReference type="PROSITE" id="PS51915"/>
    </source>
</evidence>
<dbReference type="SUPFAM" id="SSF57667">
    <property type="entry name" value="beta-beta-alpha zinc fingers"/>
    <property type="match status" value="3"/>
</dbReference>
<dbReference type="InterPro" id="IPR013087">
    <property type="entry name" value="Znf_C2H2_type"/>
</dbReference>
<dbReference type="Pfam" id="PF07776">
    <property type="entry name" value="zf-AD"/>
    <property type="match status" value="1"/>
</dbReference>
<evidence type="ECO:0000256" key="9">
    <source>
        <dbReference type="PROSITE-ProRule" id="PRU01263"/>
    </source>
</evidence>
<name>A0ABN8B5S7_CHISP</name>
<evidence type="ECO:0000256" key="2">
    <source>
        <dbReference type="ARBA" id="ARBA00022723"/>
    </source>
</evidence>
<evidence type="ECO:0000313" key="13">
    <source>
        <dbReference type="Proteomes" id="UP001153292"/>
    </source>
</evidence>
<feature type="domain" description="C2H2-type" evidence="10">
    <location>
        <begin position="293"/>
        <end position="315"/>
    </location>
</feature>
<dbReference type="PANTHER" id="PTHR24390:SF159">
    <property type="entry name" value="GROWTH FACTOR INDEPENDENT 1 TRANSCRIPTIONAL REPRESSOR"/>
    <property type="match status" value="1"/>
</dbReference>
<feature type="domain" description="C2H2-type" evidence="10">
    <location>
        <begin position="348"/>
        <end position="376"/>
    </location>
</feature>
<dbReference type="Gene3D" id="3.30.160.60">
    <property type="entry name" value="Classic Zinc Finger"/>
    <property type="match status" value="4"/>
</dbReference>
<feature type="domain" description="C2H2-type" evidence="10">
    <location>
        <begin position="265"/>
        <end position="292"/>
    </location>
</feature>
<keyword evidence="4 8" id="KW-0863">Zinc-finger</keyword>
<keyword evidence="13" id="KW-1185">Reference proteome</keyword>
<dbReference type="InterPro" id="IPR012934">
    <property type="entry name" value="Znf_AD"/>
</dbReference>
<dbReference type="SUPFAM" id="SSF57716">
    <property type="entry name" value="Glucocorticoid receptor-like (DNA-binding domain)"/>
    <property type="match status" value="1"/>
</dbReference>
<feature type="binding site" evidence="9">
    <location>
        <position position="54"/>
    </location>
    <ligand>
        <name>Zn(2+)</name>
        <dbReference type="ChEBI" id="CHEBI:29105"/>
    </ligand>
</feature>
<keyword evidence="7" id="KW-0539">Nucleus</keyword>
<evidence type="ECO:0000256" key="5">
    <source>
        <dbReference type="ARBA" id="ARBA00022833"/>
    </source>
</evidence>
<dbReference type="PANTHER" id="PTHR24390">
    <property type="entry name" value="ZINC FINGER PROTEIN"/>
    <property type="match status" value="1"/>
</dbReference>
<sequence>MYVAITDKQRIKLQYRSSASESAVEKICSEVPSYYKKHKGFEMKTKVQFVPTSCRICLNDGDIQIYGEENQCHIPTAIFMLTTVEIQEDDEYPKYLCHACNEQLQSALLFKQIAQETDALLREAGNIYAPEEETSENDEEHKNIYTREEEASVSDEEHKKKRLQTLNFKRSGFKETLEDEHTTFHCSKCDLVFSNSKAYAKHMFTKEHKNASDTCPFCCRQFKCIVTHLAIHKKTKTHQCDICGQKFLKPSYTRHRKSHFDNLPFKCQECPYEARFSADFKIHMRKHTGEKPYKCNKCSCRFTSKSNLNRHSFTHKEYSFACNVCNKGFVTQSKLVEHMTLHTGKKAHHCIICNKNFVYRRALMRHTLKVHKREKLRIGRTPNYLKSNIITDKDCIEEFLVI</sequence>
<keyword evidence="2 9" id="KW-0479">Metal-binding</keyword>
<dbReference type="Proteomes" id="UP001153292">
    <property type="component" value="Chromosome 2"/>
</dbReference>
<evidence type="ECO:0000256" key="3">
    <source>
        <dbReference type="ARBA" id="ARBA00022737"/>
    </source>
</evidence>
<feature type="binding site" evidence="9">
    <location>
        <position position="57"/>
    </location>
    <ligand>
        <name>Zn(2+)</name>
        <dbReference type="ChEBI" id="CHEBI:29105"/>
    </ligand>
</feature>
<gene>
    <name evidence="12" type="ORF">CHILSU_LOCUS4888</name>
</gene>
<evidence type="ECO:0000256" key="1">
    <source>
        <dbReference type="ARBA" id="ARBA00004123"/>
    </source>
</evidence>
<feature type="binding site" evidence="9">
    <location>
        <position position="100"/>
    </location>
    <ligand>
        <name>Zn(2+)</name>
        <dbReference type="ChEBI" id="CHEBI:29105"/>
    </ligand>
</feature>
<dbReference type="Pfam" id="PF00096">
    <property type="entry name" value="zf-C2H2"/>
    <property type="match status" value="3"/>
</dbReference>
<dbReference type="PROSITE" id="PS51915">
    <property type="entry name" value="ZAD"/>
    <property type="match status" value="1"/>
</dbReference>
<reference evidence="12" key="1">
    <citation type="submission" date="2021-12" db="EMBL/GenBank/DDBJ databases">
        <authorList>
            <person name="King R."/>
        </authorList>
    </citation>
    <scope>NUCLEOTIDE SEQUENCE</scope>
</reference>
<keyword evidence="5 9" id="KW-0862">Zinc</keyword>
<evidence type="ECO:0000256" key="8">
    <source>
        <dbReference type="PROSITE-ProRule" id="PRU00042"/>
    </source>
</evidence>
<feature type="domain" description="ZAD" evidence="11">
    <location>
        <begin position="52"/>
        <end position="124"/>
    </location>
</feature>
<dbReference type="Gene3D" id="3.40.1800.20">
    <property type="match status" value="1"/>
</dbReference>
<organism evidence="12 13">
    <name type="scientific">Chilo suppressalis</name>
    <name type="common">Asiatic rice borer moth</name>
    <dbReference type="NCBI Taxonomy" id="168631"/>
    <lineage>
        <taxon>Eukaryota</taxon>
        <taxon>Metazoa</taxon>
        <taxon>Ecdysozoa</taxon>
        <taxon>Arthropoda</taxon>
        <taxon>Hexapoda</taxon>
        <taxon>Insecta</taxon>
        <taxon>Pterygota</taxon>
        <taxon>Neoptera</taxon>
        <taxon>Endopterygota</taxon>
        <taxon>Lepidoptera</taxon>
        <taxon>Glossata</taxon>
        <taxon>Ditrysia</taxon>
        <taxon>Pyraloidea</taxon>
        <taxon>Crambidae</taxon>
        <taxon>Crambinae</taxon>
        <taxon>Chilo</taxon>
    </lineage>
</organism>
<evidence type="ECO:0000313" key="12">
    <source>
        <dbReference type="EMBL" id="CAH0401656.1"/>
    </source>
</evidence>
<evidence type="ECO:0000256" key="7">
    <source>
        <dbReference type="ARBA" id="ARBA00023242"/>
    </source>
</evidence>
<dbReference type="PROSITE" id="PS50157">
    <property type="entry name" value="ZINC_FINGER_C2H2_2"/>
    <property type="match status" value="4"/>
</dbReference>
<dbReference type="SMART" id="SM00868">
    <property type="entry name" value="zf-AD"/>
    <property type="match status" value="1"/>
</dbReference>
<dbReference type="SMART" id="SM00355">
    <property type="entry name" value="ZnF_C2H2"/>
    <property type="match status" value="6"/>
</dbReference>
<dbReference type="InterPro" id="IPR036236">
    <property type="entry name" value="Znf_C2H2_sf"/>
</dbReference>
<feature type="binding site" evidence="9">
    <location>
        <position position="97"/>
    </location>
    <ligand>
        <name>Zn(2+)</name>
        <dbReference type="ChEBI" id="CHEBI:29105"/>
    </ligand>
</feature>
<evidence type="ECO:0000256" key="4">
    <source>
        <dbReference type="ARBA" id="ARBA00022771"/>
    </source>
</evidence>
<keyword evidence="3" id="KW-0677">Repeat</keyword>
<accession>A0ABN8B5S7</accession>
<proteinExistence type="predicted"/>
<protein>
    <submittedName>
        <fullName evidence="12">Uncharacterized protein</fullName>
    </submittedName>
</protein>
<comment type="subcellular location">
    <subcellularLocation>
        <location evidence="1">Nucleus</location>
    </subcellularLocation>
</comment>
<evidence type="ECO:0000256" key="6">
    <source>
        <dbReference type="ARBA" id="ARBA00023125"/>
    </source>
</evidence>
<evidence type="ECO:0000259" key="10">
    <source>
        <dbReference type="PROSITE" id="PS50157"/>
    </source>
</evidence>
<dbReference type="PROSITE" id="PS00028">
    <property type="entry name" value="ZINC_FINGER_C2H2_1"/>
    <property type="match status" value="4"/>
</dbReference>
<dbReference type="EMBL" id="OU963895">
    <property type="protein sequence ID" value="CAH0401656.1"/>
    <property type="molecule type" value="Genomic_DNA"/>
</dbReference>
<keyword evidence="6" id="KW-0238">DNA-binding</keyword>